<keyword evidence="4 6" id="KW-1133">Transmembrane helix</keyword>
<evidence type="ECO:0000256" key="4">
    <source>
        <dbReference type="ARBA" id="ARBA00022989"/>
    </source>
</evidence>
<dbReference type="EMBL" id="BART01001644">
    <property type="protein sequence ID" value="GAG71970.1"/>
    <property type="molecule type" value="Genomic_DNA"/>
</dbReference>
<comment type="caution">
    <text evidence="7">The sequence shown here is derived from an EMBL/GenBank/DDBJ whole genome shotgun (WGS) entry which is preliminary data.</text>
</comment>
<evidence type="ECO:0000256" key="5">
    <source>
        <dbReference type="ARBA" id="ARBA00023136"/>
    </source>
</evidence>
<keyword evidence="5 6" id="KW-0472">Membrane</keyword>
<keyword evidence="2" id="KW-1003">Cell membrane</keyword>
<feature type="transmembrane region" description="Helical" evidence="6">
    <location>
        <begin position="12"/>
        <end position="33"/>
    </location>
</feature>
<feature type="transmembrane region" description="Helical" evidence="6">
    <location>
        <begin position="53"/>
        <end position="78"/>
    </location>
</feature>
<protein>
    <recommendedName>
        <fullName evidence="8">ABC transmembrane type-1 domain-containing protein</fullName>
    </recommendedName>
</protein>
<dbReference type="GO" id="GO:0043190">
    <property type="term" value="C:ATP-binding cassette (ABC) transporter complex"/>
    <property type="evidence" value="ECO:0007669"/>
    <property type="project" value="TreeGrafter"/>
</dbReference>
<evidence type="ECO:0008006" key="8">
    <source>
        <dbReference type="Google" id="ProtNLM"/>
    </source>
</evidence>
<dbReference type="InterPro" id="IPR005495">
    <property type="entry name" value="LptG/LptF_permease"/>
</dbReference>
<accession>X0ZQL9</accession>
<evidence type="ECO:0000256" key="6">
    <source>
        <dbReference type="SAM" id="Phobius"/>
    </source>
</evidence>
<evidence type="ECO:0000256" key="2">
    <source>
        <dbReference type="ARBA" id="ARBA00022475"/>
    </source>
</evidence>
<keyword evidence="3 6" id="KW-0812">Transmembrane</keyword>
<dbReference type="Pfam" id="PF03739">
    <property type="entry name" value="LptF_LptG"/>
    <property type="match status" value="1"/>
</dbReference>
<dbReference type="PANTHER" id="PTHR33529">
    <property type="entry name" value="SLR0882 PROTEIN-RELATED"/>
    <property type="match status" value="1"/>
</dbReference>
<sequence>MQRVVDRYFIKEFIPPFIFSLFALTFILLMDQLFRLIDLFVRKGLPWDIVGQILIYTLPLIISYTAPMAILVAIIMSFGRLSRDNEILALKTSGVSFLSLMKMP</sequence>
<name>X0ZQL9_9ZZZZ</name>
<evidence type="ECO:0000256" key="3">
    <source>
        <dbReference type="ARBA" id="ARBA00022692"/>
    </source>
</evidence>
<evidence type="ECO:0000256" key="1">
    <source>
        <dbReference type="ARBA" id="ARBA00004651"/>
    </source>
</evidence>
<feature type="non-terminal residue" evidence="7">
    <location>
        <position position="104"/>
    </location>
</feature>
<dbReference type="AlphaFoldDB" id="X0ZQL9"/>
<gene>
    <name evidence="7" type="ORF">S01H4_05608</name>
</gene>
<dbReference type="PANTHER" id="PTHR33529:SF6">
    <property type="entry name" value="YJGP_YJGQ FAMILY PERMEASE"/>
    <property type="match status" value="1"/>
</dbReference>
<reference evidence="7" key="1">
    <citation type="journal article" date="2014" name="Front. Microbiol.">
        <title>High frequency of phylogenetically diverse reductive dehalogenase-homologous genes in deep subseafloor sedimentary metagenomes.</title>
        <authorList>
            <person name="Kawai M."/>
            <person name="Futagami T."/>
            <person name="Toyoda A."/>
            <person name="Takaki Y."/>
            <person name="Nishi S."/>
            <person name="Hori S."/>
            <person name="Arai W."/>
            <person name="Tsubouchi T."/>
            <person name="Morono Y."/>
            <person name="Uchiyama I."/>
            <person name="Ito T."/>
            <person name="Fujiyama A."/>
            <person name="Inagaki F."/>
            <person name="Takami H."/>
        </authorList>
    </citation>
    <scope>NUCLEOTIDE SEQUENCE</scope>
    <source>
        <strain evidence="7">Expedition CK06-06</strain>
    </source>
</reference>
<organism evidence="7">
    <name type="scientific">marine sediment metagenome</name>
    <dbReference type="NCBI Taxonomy" id="412755"/>
    <lineage>
        <taxon>unclassified sequences</taxon>
        <taxon>metagenomes</taxon>
        <taxon>ecological metagenomes</taxon>
    </lineage>
</organism>
<evidence type="ECO:0000313" key="7">
    <source>
        <dbReference type="EMBL" id="GAG71970.1"/>
    </source>
</evidence>
<dbReference type="GO" id="GO:0015920">
    <property type="term" value="P:lipopolysaccharide transport"/>
    <property type="evidence" value="ECO:0007669"/>
    <property type="project" value="TreeGrafter"/>
</dbReference>
<comment type="subcellular location">
    <subcellularLocation>
        <location evidence="1">Cell membrane</location>
        <topology evidence="1">Multi-pass membrane protein</topology>
    </subcellularLocation>
</comment>
<proteinExistence type="predicted"/>